<accession>A0ACC0B8Q8</accession>
<gene>
    <name evidence="1" type="ORF">M9H77_18879</name>
</gene>
<reference evidence="2" key="1">
    <citation type="journal article" date="2023" name="Nat. Plants">
        <title>Single-cell RNA sequencing provides a high-resolution roadmap for understanding the multicellular compartmentation of specialized metabolism.</title>
        <authorList>
            <person name="Sun S."/>
            <person name="Shen X."/>
            <person name="Li Y."/>
            <person name="Li Y."/>
            <person name="Wang S."/>
            <person name="Li R."/>
            <person name="Zhang H."/>
            <person name="Shen G."/>
            <person name="Guo B."/>
            <person name="Wei J."/>
            <person name="Xu J."/>
            <person name="St-Pierre B."/>
            <person name="Chen S."/>
            <person name="Sun C."/>
        </authorList>
    </citation>
    <scope>NUCLEOTIDE SEQUENCE [LARGE SCALE GENOMIC DNA]</scope>
</reference>
<name>A0ACC0B8Q8_CATRO</name>
<protein>
    <submittedName>
        <fullName evidence="1">Uncharacterized protein</fullName>
    </submittedName>
</protein>
<keyword evidence="2" id="KW-1185">Reference proteome</keyword>
<evidence type="ECO:0000313" key="2">
    <source>
        <dbReference type="Proteomes" id="UP001060085"/>
    </source>
</evidence>
<comment type="caution">
    <text evidence="1">The sequence shown here is derived from an EMBL/GenBank/DDBJ whole genome shotgun (WGS) entry which is preliminary data.</text>
</comment>
<organism evidence="1 2">
    <name type="scientific">Catharanthus roseus</name>
    <name type="common">Madagascar periwinkle</name>
    <name type="synonym">Vinca rosea</name>
    <dbReference type="NCBI Taxonomy" id="4058"/>
    <lineage>
        <taxon>Eukaryota</taxon>
        <taxon>Viridiplantae</taxon>
        <taxon>Streptophyta</taxon>
        <taxon>Embryophyta</taxon>
        <taxon>Tracheophyta</taxon>
        <taxon>Spermatophyta</taxon>
        <taxon>Magnoliopsida</taxon>
        <taxon>eudicotyledons</taxon>
        <taxon>Gunneridae</taxon>
        <taxon>Pentapetalae</taxon>
        <taxon>asterids</taxon>
        <taxon>lamiids</taxon>
        <taxon>Gentianales</taxon>
        <taxon>Apocynaceae</taxon>
        <taxon>Rauvolfioideae</taxon>
        <taxon>Vinceae</taxon>
        <taxon>Catharanthinae</taxon>
        <taxon>Catharanthus</taxon>
    </lineage>
</organism>
<proteinExistence type="predicted"/>
<dbReference type="Proteomes" id="UP001060085">
    <property type="component" value="Linkage Group LG04"/>
</dbReference>
<evidence type="ECO:0000313" key="1">
    <source>
        <dbReference type="EMBL" id="KAI5669026.1"/>
    </source>
</evidence>
<sequence length="291" mass="32942">MKAKDMGKELSIGFKDTSLSLSLNPFLLYHEFSFKELKLFLEFYVSYVTSVGNGMVNPFTCDLTFGIDHMLKCSSPCAYLMKQLLVSIIRIKPSYHDHELIHHNLFFDLLVANFSSSCASVWRQLVEYSDYESSFLYAFMKNLDKFIPSIQLLSLVNKGLQSCSPCVQLARINQGNKLQEKLAKSLKGAILLPKVALPLPSPVGFGRSSRLCNWGFEALVSLRDQENAAESPPCYRFQYDEQHDIGCFRQGERGRPKESTTATTNGRVYYGRMLPPVALPIAKCPNKYMIN</sequence>
<dbReference type="EMBL" id="CM044704">
    <property type="protein sequence ID" value="KAI5669026.1"/>
    <property type="molecule type" value="Genomic_DNA"/>
</dbReference>